<organism evidence="1 2">
    <name type="scientific">Panagrolaimus sp. ES5</name>
    <dbReference type="NCBI Taxonomy" id="591445"/>
    <lineage>
        <taxon>Eukaryota</taxon>
        <taxon>Metazoa</taxon>
        <taxon>Ecdysozoa</taxon>
        <taxon>Nematoda</taxon>
        <taxon>Chromadorea</taxon>
        <taxon>Rhabditida</taxon>
        <taxon>Tylenchina</taxon>
        <taxon>Panagrolaimomorpha</taxon>
        <taxon>Panagrolaimoidea</taxon>
        <taxon>Panagrolaimidae</taxon>
        <taxon>Panagrolaimus</taxon>
    </lineage>
</organism>
<reference evidence="2" key="1">
    <citation type="submission" date="2022-11" db="UniProtKB">
        <authorList>
            <consortium name="WormBaseParasite"/>
        </authorList>
    </citation>
    <scope>IDENTIFICATION</scope>
</reference>
<protein>
    <submittedName>
        <fullName evidence="2">BZIP domain-containing protein</fullName>
    </submittedName>
</protein>
<evidence type="ECO:0000313" key="1">
    <source>
        <dbReference type="Proteomes" id="UP000887579"/>
    </source>
</evidence>
<sequence>MSIRFLTKQEPSPFTDSPEKTPPSSTANPWIRLDVKQEISEFSYIPVEQREDSRPSVPTFQQQRPSRKRISRPSLPPPPPTIKSFEDALEAIRTGLMPSVEPIRRPKQRIMPSSSSRSPSHSDNLSRSSSVELGSGKKYSLMGLSNNEVKERKKVQNILAARRYRQRRNELINERREEIQKLEDRKAELKLEEASLAGQIQALKDLFSEQLKQRVGATTVVVVAAANDTKLEIQKLEDRKAELKLEEASLAGQIQALKDLFSEQLKQRVGATTVVVVAAAANDTKLETPEQQTKQCAAVQASVDDIEANMDTVEADTKDTVQEQTRESDAVENAESDMITVEPNDEITIEKSEPSNAVVAEEIKA</sequence>
<proteinExistence type="predicted"/>
<accession>A0AC34G8P0</accession>
<dbReference type="WBParaSite" id="ES5_v2.g25788.t1">
    <property type="protein sequence ID" value="ES5_v2.g25788.t1"/>
    <property type="gene ID" value="ES5_v2.g25788"/>
</dbReference>
<name>A0AC34G8P0_9BILA</name>
<dbReference type="Proteomes" id="UP000887579">
    <property type="component" value="Unplaced"/>
</dbReference>
<evidence type="ECO:0000313" key="2">
    <source>
        <dbReference type="WBParaSite" id="ES5_v2.g25788.t1"/>
    </source>
</evidence>